<comment type="similarity">
    <text evidence="7 8">Belongs to the drug/metabolite transporter (DMT) superfamily. Small multidrug resistance (SMR) (TC 2.A.7.1) family.</text>
</comment>
<sequence length="113" mass="12221">MQGYLYLLLSIGFEIFGTSMLKLSSGFTNIIPSIILIISFGIAFIFLLFSLKTLPLSKAYSIWAALGTAGTTLIGALFFNEILSVVNVIGIVVVITGVVIMNLDFTNKSVNHK</sequence>
<organism evidence="9">
    <name type="scientific">Staphylococcus arlettae</name>
    <dbReference type="NCBI Taxonomy" id="29378"/>
    <lineage>
        <taxon>Bacteria</taxon>
        <taxon>Bacillati</taxon>
        <taxon>Bacillota</taxon>
        <taxon>Bacilli</taxon>
        <taxon>Bacillales</taxon>
        <taxon>Staphylococcaceae</taxon>
        <taxon>Staphylococcus</taxon>
    </lineage>
</organism>
<dbReference type="EMBL" id="KY363215">
    <property type="protein sequence ID" value="APY23799.1"/>
    <property type="molecule type" value="Genomic_DNA"/>
</dbReference>
<dbReference type="GO" id="GO:0022857">
    <property type="term" value="F:transmembrane transporter activity"/>
    <property type="evidence" value="ECO:0007669"/>
    <property type="project" value="InterPro"/>
</dbReference>
<reference evidence="9" key="1">
    <citation type="journal article" date="2017" name="MSphere">
        <title>Novel beta-lactamase blaARL in Staphylococcus arlettae.</title>
        <authorList>
            <person name="Andreis S.N."/>
            <person name="Perreten V."/>
            <person name="Schwendener S."/>
        </authorList>
    </citation>
    <scope>NUCLEOTIDE SEQUENCE</scope>
    <source>
        <strain evidence="9">SAN1670</strain>
    </source>
</reference>
<dbReference type="RefSeq" id="WP_107380158.1">
    <property type="nucleotide sequence ID" value="NZ_JADGMC010000005.1"/>
</dbReference>
<dbReference type="InterPro" id="IPR045324">
    <property type="entry name" value="Small_multidrug_res"/>
</dbReference>
<protein>
    <submittedName>
        <fullName evidence="9">Small multidrug resistance protein</fullName>
    </submittedName>
</protein>
<evidence type="ECO:0000256" key="6">
    <source>
        <dbReference type="ARBA" id="ARBA00023136"/>
    </source>
</evidence>
<keyword evidence="3" id="KW-1003">Cell membrane</keyword>
<dbReference type="AlphaFoldDB" id="A0A1W5QCC0"/>
<dbReference type="InterPro" id="IPR037185">
    <property type="entry name" value="EmrE-like"/>
</dbReference>
<keyword evidence="4 8" id="KW-0812">Transmembrane</keyword>
<evidence type="ECO:0000256" key="5">
    <source>
        <dbReference type="ARBA" id="ARBA00022989"/>
    </source>
</evidence>
<evidence type="ECO:0000256" key="2">
    <source>
        <dbReference type="ARBA" id="ARBA00022448"/>
    </source>
</evidence>
<keyword evidence="6" id="KW-0472">Membrane</keyword>
<accession>A0A1W5QCC0</accession>
<name>A0A1W5QCC0_9STAP</name>
<keyword evidence="2" id="KW-0813">Transport</keyword>
<dbReference type="FunFam" id="1.10.3730.20:FF:000001">
    <property type="entry name" value="Quaternary ammonium compound resistance transporter SugE"/>
    <property type="match status" value="1"/>
</dbReference>
<dbReference type="SUPFAM" id="SSF103481">
    <property type="entry name" value="Multidrug resistance efflux transporter EmrE"/>
    <property type="match status" value="1"/>
</dbReference>
<dbReference type="PANTHER" id="PTHR30561:SF1">
    <property type="entry name" value="MULTIDRUG TRANSPORTER EMRE"/>
    <property type="match status" value="1"/>
</dbReference>
<evidence type="ECO:0000256" key="8">
    <source>
        <dbReference type="RuleBase" id="RU003942"/>
    </source>
</evidence>
<dbReference type="PANTHER" id="PTHR30561">
    <property type="entry name" value="SMR FAMILY PROTON-DEPENDENT DRUG EFFLUX TRANSPORTER SUGE"/>
    <property type="match status" value="1"/>
</dbReference>
<comment type="subcellular location">
    <subcellularLocation>
        <location evidence="1 8">Cell membrane</location>
        <topology evidence="1 8">Multi-pass membrane protein</topology>
    </subcellularLocation>
</comment>
<dbReference type="InterPro" id="IPR000390">
    <property type="entry name" value="Small_drug/metabolite_transptr"/>
</dbReference>
<dbReference type="Pfam" id="PF00893">
    <property type="entry name" value="Multi_Drug_Res"/>
    <property type="match status" value="1"/>
</dbReference>
<keyword evidence="5" id="KW-1133">Transmembrane helix</keyword>
<evidence type="ECO:0000256" key="3">
    <source>
        <dbReference type="ARBA" id="ARBA00022475"/>
    </source>
</evidence>
<proteinExistence type="inferred from homology"/>
<dbReference type="GO" id="GO:0005886">
    <property type="term" value="C:plasma membrane"/>
    <property type="evidence" value="ECO:0007669"/>
    <property type="project" value="UniProtKB-SubCell"/>
</dbReference>
<evidence type="ECO:0000256" key="1">
    <source>
        <dbReference type="ARBA" id="ARBA00004651"/>
    </source>
</evidence>
<evidence type="ECO:0000256" key="4">
    <source>
        <dbReference type="ARBA" id="ARBA00022692"/>
    </source>
</evidence>
<evidence type="ECO:0000313" key="9">
    <source>
        <dbReference type="EMBL" id="APY23799.1"/>
    </source>
</evidence>
<evidence type="ECO:0000256" key="7">
    <source>
        <dbReference type="ARBA" id="ARBA00038032"/>
    </source>
</evidence>
<dbReference type="Gene3D" id="1.10.3730.20">
    <property type="match status" value="1"/>
</dbReference>